<dbReference type="EMBL" id="BMIY01000003">
    <property type="protein sequence ID" value="GGG51800.1"/>
    <property type="molecule type" value="Genomic_DNA"/>
</dbReference>
<dbReference type="OrthoDB" id="5797214at2"/>
<gene>
    <name evidence="1" type="ORF">GCM10011403_06220</name>
</gene>
<name>A0A917GNE8_9GAMM</name>
<evidence type="ECO:0000313" key="2">
    <source>
        <dbReference type="Proteomes" id="UP000627715"/>
    </source>
</evidence>
<comment type="caution">
    <text evidence="1">The sequence shown here is derived from an EMBL/GenBank/DDBJ whole genome shotgun (WGS) entry which is preliminary data.</text>
</comment>
<reference evidence="1" key="2">
    <citation type="submission" date="2020-09" db="EMBL/GenBank/DDBJ databases">
        <authorList>
            <person name="Sun Q."/>
            <person name="Zhou Y."/>
        </authorList>
    </citation>
    <scope>NUCLEOTIDE SEQUENCE</scope>
    <source>
        <strain evidence="1">CGMCC 1.15425</strain>
    </source>
</reference>
<organism evidence="1 2">
    <name type="scientific">Pseudohongiella nitratireducens</name>
    <dbReference type="NCBI Taxonomy" id="1768907"/>
    <lineage>
        <taxon>Bacteria</taxon>
        <taxon>Pseudomonadati</taxon>
        <taxon>Pseudomonadota</taxon>
        <taxon>Gammaproteobacteria</taxon>
        <taxon>Pseudomonadales</taxon>
        <taxon>Pseudohongiellaceae</taxon>
        <taxon>Pseudohongiella</taxon>
    </lineage>
</organism>
<dbReference type="RefSeq" id="WP_068809755.1">
    <property type="nucleotide sequence ID" value="NZ_BMIY01000003.1"/>
</dbReference>
<dbReference type="AlphaFoldDB" id="A0A917GNE8"/>
<evidence type="ECO:0000313" key="1">
    <source>
        <dbReference type="EMBL" id="GGG51800.1"/>
    </source>
</evidence>
<sequence length="84" mass="9646">MSGYFIYASLHQGRPALEIVDADSRQVCLQWEYGHSASQQTLPERDNPAVDELSESEIQRLFRRLLLLSCRQSLHGQDEPEQNS</sequence>
<reference evidence="1" key="1">
    <citation type="journal article" date="2014" name="Int. J. Syst. Evol. Microbiol.">
        <title>Complete genome sequence of Corynebacterium casei LMG S-19264T (=DSM 44701T), isolated from a smear-ripened cheese.</title>
        <authorList>
            <consortium name="US DOE Joint Genome Institute (JGI-PGF)"/>
            <person name="Walter F."/>
            <person name="Albersmeier A."/>
            <person name="Kalinowski J."/>
            <person name="Ruckert C."/>
        </authorList>
    </citation>
    <scope>NUCLEOTIDE SEQUENCE</scope>
    <source>
        <strain evidence="1">CGMCC 1.15425</strain>
    </source>
</reference>
<protein>
    <submittedName>
        <fullName evidence="1">Uncharacterized protein</fullName>
    </submittedName>
</protein>
<keyword evidence="2" id="KW-1185">Reference proteome</keyword>
<accession>A0A917GNE8</accession>
<dbReference type="Proteomes" id="UP000627715">
    <property type="component" value="Unassembled WGS sequence"/>
</dbReference>
<proteinExistence type="predicted"/>